<proteinExistence type="predicted"/>
<gene>
    <name evidence="1" type="ORF">GCM10010383_44180</name>
</gene>
<sequence>MKPRGDGGAADGTDAGAAGELRRHCFSLRRLWGVRVAPSRRVWVGAAPGGVRPRNGAMGWVTDSLALTRQPLRADTPRHVPFRDPAAAGAFVAAALPPCRPAAQAARPARSA</sequence>
<evidence type="ECO:0000313" key="1">
    <source>
        <dbReference type="EMBL" id="GGX09259.1"/>
    </source>
</evidence>
<protein>
    <submittedName>
        <fullName evidence="1">Uncharacterized protein</fullName>
    </submittedName>
</protein>
<keyword evidence="2" id="KW-1185">Reference proteome</keyword>
<name>A0ABQ2XBQ2_9ACTN</name>
<accession>A0ABQ2XBQ2</accession>
<evidence type="ECO:0000313" key="2">
    <source>
        <dbReference type="Proteomes" id="UP000617743"/>
    </source>
</evidence>
<dbReference type="EMBL" id="BMWC01000006">
    <property type="protein sequence ID" value="GGX09259.1"/>
    <property type="molecule type" value="Genomic_DNA"/>
</dbReference>
<comment type="caution">
    <text evidence="1">The sequence shown here is derived from an EMBL/GenBank/DDBJ whole genome shotgun (WGS) entry which is preliminary data.</text>
</comment>
<dbReference type="Proteomes" id="UP000617743">
    <property type="component" value="Unassembled WGS sequence"/>
</dbReference>
<organism evidence="1 2">
    <name type="scientific">Streptomyces lomondensis</name>
    <dbReference type="NCBI Taxonomy" id="68229"/>
    <lineage>
        <taxon>Bacteria</taxon>
        <taxon>Bacillati</taxon>
        <taxon>Actinomycetota</taxon>
        <taxon>Actinomycetes</taxon>
        <taxon>Kitasatosporales</taxon>
        <taxon>Streptomycetaceae</taxon>
        <taxon>Streptomyces</taxon>
    </lineage>
</organism>
<reference evidence="2" key="1">
    <citation type="journal article" date="2019" name="Int. J. Syst. Evol. Microbiol.">
        <title>The Global Catalogue of Microorganisms (GCM) 10K type strain sequencing project: providing services to taxonomists for standard genome sequencing and annotation.</title>
        <authorList>
            <consortium name="The Broad Institute Genomics Platform"/>
            <consortium name="The Broad Institute Genome Sequencing Center for Infectious Disease"/>
            <person name="Wu L."/>
            <person name="Ma J."/>
        </authorList>
    </citation>
    <scope>NUCLEOTIDE SEQUENCE [LARGE SCALE GENOMIC DNA]</scope>
    <source>
        <strain evidence="2">JCM 4866</strain>
    </source>
</reference>